<proteinExistence type="predicted"/>
<comment type="caution">
    <text evidence="2">The sequence shown here is derived from an EMBL/GenBank/DDBJ whole genome shotgun (WGS) entry which is preliminary data.</text>
</comment>
<dbReference type="OrthoDB" id="2130735at2759"/>
<protein>
    <submittedName>
        <fullName evidence="2">Glycoside hydrolase family 93</fullName>
    </submittedName>
</protein>
<accession>A0A0C2ERJ7</accession>
<gene>
    <name evidence="2" type="ORF">SPBR_07413</name>
</gene>
<dbReference type="VEuPathDB" id="FungiDB:SPBR_07413"/>
<feature type="chain" id="PRO_5002148399" evidence="1">
    <location>
        <begin position="21"/>
        <end position="375"/>
    </location>
</feature>
<dbReference type="PANTHER" id="PTHR38792">
    <property type="entry name" value="BNR/ASP-BOX REPEAT DOMAIN PROTEIN (AFU_ORTHOLOGUE AFUA_7G06430)-RELATED"/>
    <property type="match status" value="1"/>
</dbReference>
<dbReference type="Proteomes" id="UP000031575">
    <property type="component" value="Unassembled WGS sequence"/>
</dbReference>
<keyword evidence="2" id="KW-0378">Hydrolase</keyword>
<organism evidence="2 3">
    <name type="scientific">Sporothrix brasiliensis 5110</name>
    <dbReference type="NCBI Taxonomy" id="1398154"/>
    <lineage>
        <taxon>Eukaryota</taxon>
        <taxon>Fungi</taxon>
        <taxon>Dikarya</taxon>
        <taxon>Ascomycota</taxon>
        <taxon>Pezizomycotina</taxon>
        <taxon>Sordariomycetes</taxon>
        <taxon>Sordariomycetidae</taxon>
        <taxon>Ophiostomatales</taxon>
        <taxon>Ophiostomataceae</taxon>
        <taxon>Sporothrix</taxon>
    </lineage>
</organism>
<sequence length="375" mass="41041">MSPIASLLLSTAGLAVLAAAASSPITTFANKVIFTPPSTYTDPRVLYPRTVELRDGTLLATWENYSPEPPAVHFPIYQSVDNGSSWSEISHVTDQTNGWGLRYQPFLYELPADVGHFKAGTILCVGNSIPTDLSRTQIDVYASTDHGHSWTFVSHVAAGGKAHPDNGQTPVWEPFLIYYQSQIILYYSDQRDPKHGQKLVHQTSTDLLTWDATVDDIAYTDYKLRPGMSTVVLLPNNQYLLTYEYGGAPGGFPVYYRIAADPRAFFAAKEHPLVVGSTRPTSSPYVTWTPYGGINGTILVSAYSHSQVFSNSALGDETKWEMHNVAQPAAYTRTLRVLQNDPAKVLIMGAGKLPPSSTNAVSLSIVDLGRVLGRK</sequence>
<dbReference type="PANTHER" id="PTHR38792:SF3">
    <property type="entry name" value="BNR_ASP-BOX REPEAT DOMAIN PROTEIN (AFU_ORTHOLOGUE AFUA_7G06430)-RELATED"/>
    <property type="match status" value="1"/>
</dbReference>
<feature type="signal peptide" evidence="1">
    <location>
        <begin position="1"/>
        <end position="20"/>
    </location>
</feature>
<dbReference type="Gene3D" id="2.120.10.10">
    <property type="match status" value="1"/>
</dbReference>
<keyword evidence="3" id="KW-1185">Reference proteome</keyword>
<evidence type="ECO:0000313" key="3">
    <source>
        <dbReference type="Proteomes" id="UP000031575"/>
    </source>
</evidence>
<evidence type="ECO:0000313" key="2">
    <source>
        <dbReference type="EMBL" id="KIH88999.1"/>
    </source>
</evidence>
<dbReference type="AlphaFoldDB" id="A0A0C2ERJ7"/>
<dbReference type="GO" id="GO:0016787">
    <property type="term" value="F:hydrolase activity"/>
    <property type="evidence" value="ECO:0007669"/>
    <property type="project" value="UniProtKB-KW"/>
</dbReference>
<dbReference type="SUPFAM" id="SSF50939">
    <property type="entry name" value="Sialidases"/>
    <property type="match status" value="1"/>
</dbReference>
<evidence type="ECO:0000256" key="1">
    <source>
        <dbReference type="SAM" id="SignalP"/>
    </source>
</evidence>
<keyword evidence="1" id="KW-0732">Signal</keyword>
<dbReference type="GeneID" id="63680588"/>
<dbReference type="InterPro" id="IPR036278">
    <property type="entry name" value="Sialidase_sf"/>
</dbReference>
<dbReference type="HOGENOM" id="CLU_036301_0_1_1"/>
<dbReference type="CDD" id="cd15482">
    <property type="entry name" value="Sialidase_non-viral"/>
    <property type="match status" value="1"/>
</dbReference>
<reference evidence="2 3" key="1">
    <citation type="journal article" date="2014" name="BMC Genomics">
        <title>Comparative genomics of the major fungal agents of human and animal Sporotrichosis: Sporothrix schenckii and Sporothrix brasiliensis.</title>
        <authorList>
            <person name="Teixeira M.M."/>
            <person name="de Almeida L.G."/>
            <person name="Kubitschek-Barreira P."/>
            <person name="Alves F.L."/>
            <person name="Kioshima E.S."/>
            <person name="Abadio A.K."/>
            <person name="Fernandes L."/>
            <person name="Derengowski L.S."/>
            <person name="Ferreira K.S."/>
            <person name="Souza R.C."/>
            <person name="Ruiz J.C."/>
            <person name="de Andrade N.C."/>
            <person name="Paes H.C."/>
            <person name="Nicola A.M."/>
            <person name="Albuquerque P."/>
            <person name="Gerber A.L."/>
            <person name="Martins V.P."/>
            <person name="Peconick L.D."/>
            <person name="Neto A.V."/>
            <person name="Chaucanez C.B."/>
            <person name="Silva P.A."/>
            <person name="Cunha O.L."/>
            <person name="de Oliveira F.F."/>
            <person name="dos Santos T.C."/>
            <person name="Barros A.L."/>
            <person name="Soares M.A."/>
            <person name="de Oliveira L.M."/>
            <person name="Marini M.M."/>
            <person name="Villalobos-Duno H."/>
            <person name="Cunha M.M."/>
            <person name="de Hoog S."/>
            <person name="da Silveira J.F."/>
            <person name="Henrissat B."/>
            <person name="Nino-Vega G.A."/>
            <person name="Cisalpino P.S."/>
            <person name="Mora-Montes H.M."/>
            <person name="Almeida S.R."/>
            <person name="Stajich J.E."/>
            <person name="Lopes-Bezerra L.M."/>
            <person name="Vasconcelos A.T."/>
            <person name="Felipe M.S."/>
        </authorList>
    </citation>
    <scope>NUCLEOTIDE SEQUENCE [LARGE SCALE GENOMIC DNA]</scope>
    <source>
        <strain evidence="2 3">5110</strain>
    </source>
</reference>
<dbReference type="RefSeq" id="XP_040617009.1">
    <property type="nucleotide sequence ID" value="XM_040765667.1"/>
</dbReference>
<dbReference type="EMBL" id="AWTV01000009">
    <property type="protein sequence ID" value="KIH88999.1"/>
    <property type="molecule type" value="Genomic_DNA"/>
</dbReference>
<name>A0A0C2ERJ7_9PEZI</name>